<feature type="compositionally biased region" description="Gly residues" evidence="1">
    <location>
        <begin position="379"/>
        <end position="389"/>
    </location>
</feature>
<sequence length="562" mass="60694">MAFRTTYSAGFNPAFGGHGHGNGNGNGNGHSLSSSMASLSASMHARSGYASRGSLASSNISKTYRQASTLFLTRRLPEALTTLLPLITPPHSDDDDAHSTNGNSKMNGTNGTNGTNGANGTPAAVVEPAPVASASRTTRVKVWSLYLTILNAIVELEADEGKDAFGTQDWRALCTKVRDGDVWEEVVRNGYHGAEGDVDADVVINLATLLLAHAKTQVLNQKRLESYLSFSQSQVSPNLDLSGRFETSLQCRSLSRHRSPARRTPGTDTPRDLNSRVKILELYTLHVLRRNGEWDYAREFITASPILDEERREAFLQALQSLQDEEHEAEQREAEETRRQEEQVQQELDEARRTRAANEERERRRIEEERARRMSGSSAYGGGFEGIGGSEVEYSGDGMSSASQPRRHKAPSSTAGSTSTRGGGRTRSSKSAKSTAPTSSAPAPAPVPAPSGPSGSAKPVRAPSAPKPKPKSAKGKNRAVAAPPTLGSRTAMLFANLQGFIEQLSRVFQTTPLVLLRTLFFVVALLVILGRQGNRERIARILGSVWNKVKATAGMGVKVSYI</sequence>
<comment type="caution">
    <text evidence="3">The sequence shown here is derived from an EMBL/GenBank/DDBJ whole genome shotgun (WGS) entry which is preliminary data.</text>
</comment>
<organism evidence="3 4">
    <name type="scientific">Sporothrix brasiliensis 5110</name>
    <dbReference type="NCBI Taxonomy" id="1398154"/>
    <lineage>
        <taxon>Eukaryota</taxon>
        <taxon>Fungi</taxon>
        <taxon>Dikarya</taxon>
        <taxon>Ascomycota</taxon>
        <taxon>Pezizomycotina</taxon>
        <taxon>Sordariomycetes</taxon>
        <taxon>Sordariomycetidae</taxon>
        <taxon>Ophiostomatales</taxon>
        <taxon>Ophiostomataceae</taxon>
        <taxon>Sporothrix</taxon>
    </lineage>
</organism>
<feature type="compositionally biased region" description="Low complexity" evidence="1">
    <location>
        <begin position="452"/>
        <end position="464"/>
    </location>
</feature>
<feature type="compositionally biased region" description="Low complexity" evidence="1">
    <location>
        <begin position="429"/>
        <end position="442"/>
    </location>
</feature>
<dbReference type="AlphaFoldDB" id="A0A0C2FAR6"/>
<feature type="compositionally biased region" description="Basic residues" evidence="1">
    <location>
        <begin position="468"/>
        <end position="477"/>
    </location>
</feature>
<evidence type="ECO:0000313" key="4">
    <source>
        <dbReference type="Proteomes" id="UP000031575"/>
    </source>
</evidence>
<feature type="transmembrane region" description="Helical" evidence="2">
    <location>
        <begin position="513"/>
        <end position="530"/>
    </location>
</feature>
<keyword evidence="2" id="KW-1133">Transmembrane helix</keyword>
<feature type="compositionally biased region" description="Low complexity" evidence="1">
    <location>
        <begin position="100"/>
        <end position="119"/>
    </location>
</feature>
<feature type="compositionally biased region" description="Basic and acidic residues" evidence="1">
    <location>
        <begin position="329"/>
        <end position="342"/>
    </location>
</feature>
<evidence type="ECO:0000313" key="3">
    <source>
        <dbReference type="EMBL" id="KIH88143.1"/>
    </source>
</evidence>
<feature type="region of interest" description="Disordered" evidence="1">
    <location>
        <begin position="323"/>
        <end position="481"/>
    </location>
</feature>
<name>A0A0C2FAR6_9PEZI</name>
<dbReference type="EMBL" id="AWTV01000009">
    <property type="protein sequence ID" value="KIH88143.1"/>
    <property type="molecule type" value="Genomic_DNA"/>
</dbReference>
<protein>
    <submittedName>
        <fullName evidence="3">Peroxin 26</fullName>
    </submittedName>
</protein>
<feature type="compositionally biased region" description="Basic and acidic residues" evidence="1">
    <location>
        <begin position="349"/>
        <end position="372"/>
    </location>
</feature>
<dbReference type="Proteomes" id="UP000031575">
    <property type="component" value="Unassembled WGS sequence"/>
</dbReference>
<keyword evidence="2" id="KW-0812">Transmembrane</keyword>
<reference evidence="3 4" key="1">
    <citation type="journal article" date="2014" name="BMC Genomics">
        <title>Comparative genomics of the major fungal agents of human and animal Sporotrichosis: Sporothrix schenckii and Sporothrix brasiliensis.</title>
        <authorList>
            <person name="Teixeira M.M."/>
            <person name="de Almeida L.G."/>
            <person name="Kubitschek-Barreira P."/>
            <person name="Alves F.L."/>
            <person name="Kioshima E.S."/>
            <person name="Abadio A.K."/>
            <person name="Fernandes L."/>
            <person name="Derengowski L.S."/>
            <person name="Ferreira K.S."/>
            <person name="Souza R.C."/>
            <person name="Ruiz J.C."/>
            <person name="de Andrade N.C."/>
            <person name="Paes H.C."/>
            <person name="Nicola A.M."/>
            <person name="Albuquerque P."/>
            <person name="Gerber A.L."/>
            <person name="Martins V.P."/>
            <person name="Peconick L.D."/>
            <person name="Neto A.V."/>
            <person name="Chaucanez C.B."/>
            <person name="Silva P.A."/>
            <person name="Cunha O.L."/>
            <person name="de Oliveira F.F."/>
            <person name="dos Santos T.C."/>
            <person name="Barros A.L."/>
            <person name="Soares M.A."/>
            <person name="de Oliveira L.M."/>
            <person name="Marini M.M."/>
            <person name="Villalobos-Duno H."/>
            <person name="Cunha M.M."/>
            <person name="de Hoog S."/>
            <person name="da Silveira J.F."/>
            <person name="Henrissat B."/>
            <person name="Nino-Vega G.A."/>
            <person name="Cisalpino P.S."/>
            <person name="Mora-Montes H.M."/>
            <person name="Almeida S.R."/>
            <person name="Stajich J.E."/>
            <person name="Lopes-Bezerra L.M."/>
            <person name="Vasconcelos A.T."/>
            <person name="Felipe M.S."/>
        </authorList>
    </citation>
    <scope>NUCLEOTIDE SEQUENCE [LARGE SCALE GENOMIC DNA]</scope>
    <source>
        <strain evidence="3 4">5110</strain>
    </source>
</reference>
<keyword evidence="4" id="KW-1185">Reference proteome</keyword>
<proteinExistence type="predicted"/>
<dbReference type="VEuPathDB" id="FungiDB:SPBR_06988"/>
<feature type="compositionally biased region" description="Low complexity" evidence="1">
    <location>
        <begin position="411"/>
        <end position="420"/>
    </location>
</feature>
<evidence type="ECO:0000256" key="2">
    <source>
        <dbReference type="SAM" id="Phobius"/>
    </source>
</evidence>
<keyword evidence="2" id="KW-0472">Membrane</keyword>
<dbReference type="OrthoDB" id="3981028at2759"/>
<feature type="region of interest" description="Disordered" evidence="1">
    <location>
        <begin position="86"/>
        <end position="119"/>
    </location>
</feature>
<dbReference type="HOGENOM" id="CLU_046457_0_0_1"/>
<dbReference type="RefSeq" id="XP_040616153.1">
    <property type="nucleotide sequence ID" value="XM_040765243.1"/>
</dbReference>
<accession>A0A0C2FAR6</accession>
<feature type="region of interest" description="Disordered" evidence="1">
    <location>
        <begin position="252"/>
        <end position="272"/>
    </location>
</feature>
<evidence type="ECO:0000256" key="1">
    <source>
        <dbReference type="SAM" id="MobiDB-lite"/>
    </source>
</evidence>
<dbReference type="GeneID" id="63680164"/>
<gene>
    <name evidence="3" type="ORF">SPBR_06988</name>
</gene>